<organism evidence="2 3">
    <name type="scientific">Candidatus Roizmanbacteria bacterium CG_4_10_14_0_8_um_filter_39_9</name>
    <dbReference type="NCBI Taxonomy" id="1974829"/>
    <lineage>
        <taxon>Bacteria</taxon>
        <taxon>Candidatus Roizmaniibacteriota</taxon>
    </lineage>
</organism>
<evidence type="ECO:0000313" key="2">
    <source>
        <dbReference type="EMBL" id="PIY69357.1"/>
    </source>
</evidence>
<dbReference type="Proteomes" id="UP000230108">
    <property type="component" value="Unassembled WGS sequence"/>
</dbReference>
<feature type="transmembrane region" description="Helical" evidence="1">
    <location>
        <begin position="6"/>
        <end position="25"/>
    </location>
</feature>
<dbReference type="EMBL" id="PFLF01000031">
    <property type="protein sequence ID" value="PIY69357.1"/>
    <property type="molecule type" value="Genomic_DNA"/>
</dbReference>
<protein>
    <submittedName>
        <fullName evidence="2">Uncharacterized protein</fullName>
    </submittedName>
</protein>
<dbReference type="AlphaFoldDB" id="A0A2M7QEM0"/>
<comment type="caution">
    <text evidence="2">The sequence shown here is derived from an EMBL/GenBank/DDBJ whole genome shotgun (WGS) entry which is preliminary data.</text>
</comment>
<accession>A0A2M7QEM0</accession>
<gene>
    <name evidence="2" type="ORF">COY90_01130</name>
</gene>
<reference evidence="3" key="1">
    <citation type="submission" date="2017-09" db="EMBL/GenBank/DDBJ databases">
        <title>Depth-based differentiation of microbial function through sediment-hosted aquifers and enrichment of novel symbionts in the deep terrestrial subsurface.</title>
        <authorList>
            <person name="Probst A.J."/>
            <person name="Ladd B."/>
            <person name="Jarett J.K."/>
            <person name="Geller-Mcgrath D.E."/>
            <person name="Sieber C.M.K."/>
            <person name="Emerson J.B."/>
            <person name="Anantharaman K."/>
            <person name="Thomas B.C."/>
            <person name="Malmstrom R."/>
            <person name="Stieglmeier M."/>
            <person name="Klingl A."/>
            <person name="Woyke T."/>
            <person name="Ryan C.M."/>
            <person name="Banfield J.F."/>
        </authorList>
    </citation>
    <scope>NUCLEOTIDE SEQUENCE [LARGE SCALE GENOMIC DNA]</scope>
</reference>
<evidence type="ECO:0000256" key="1">
    <source>
        <dbReference type="SAM" id="Phobius"/>
    </source>
</evidence>
<keyword evidence="1" id="KW-0472">Membrane</keyword>
<proteinExistence type="predicted"/>
<name>A0A2M7QEM0_9BACT</name>
<keyword evidence="1" id="KW-1133">Transmembrane helix</keyword>
<evidence type="ECO:0000313" key="3">
    <source>
        <dbReference type="Proteomes" id="UP000230108"/>
    </source>
</evidence>
<sequence>MKKPLLYLIVAIVVVVGILVAFSMFSKKSDNASLYAGSDECSQYSNKDGYAGCMSLVNGKEKRCKFKVNNKINEATQKMEFEYLCIQK</sequence>
<keyword evidence="1" id="KW-0812">Transmembrane</keyword>